<feature type="transmembrane region" description="Helical" evidence="1">
    <location>
        <begin position="206"/>
        <end position="225"/>
    </location>
</feature>
<dbReference type="EC" id="2.7.1.-" evidence="2"/>
<proteinExistence type="predicted"/>
<accession>A0ABW6I936</accession>
<dbReference type="PANTHER" id="PTHR31303:SF1">
    <property type="entry name" value="CTP-DEPENDENT DIACYLGLYCEROL KINASE 1"/>
    <property type="match status" value="1"/>
</dbReference>
<dbReference type="GO" id="GO:0016301">
    <property type="term" value="F:kinase activity"/>
    <property type="evidence" value="ECO:0007669"/>
    <property type="project" value="UniProtKB-KW"/>
</dbReference>
<name>A0ABW6I936_9CYAN</name>
<feature type="transmembrane region" description="Helical" evidence="1">
    <location>
        <begin position="93"/>
        <end position="110"/>
    </location>
</feature>
<keyword evidence="3" id="KW-1185">Reference proteome</keyword>
<dbReference type="Proteomes" id="UP001600165">
    <property type="component" value="Unassembled WGS sequence"/>
</dbReference>
<organism evidence="2 3">
    <name type="scientific">Almyronema epifaneia S1</name>
    <dbReference type="NCBI Taxonomy" id="2991925"/>
    <lineage>
        <taxon>Bacteria</taxon>
        <taxon>Bacillati</taxon>
        <taxon>Cyanobacteriota</taxon>
        <taxon>Cyanophyceae</taxon>
        <taxon>Nodosilineales</taxon>
        <taxon>Nodosilineaceae</taxon>
        <taxon>Almyronema</taxon>
        <taxon>Almyronema epifaneia</taxon>
    </lineage>
</organism>
<sequence length="227" mass="24485">MNALLLAQSSLVVLWIGLVGIVAASLWQFTAASPEMVRKVLHIGAGNVILLAWWFSIPAWLGILASVLFSGLTLLSYRIPLIPGLDSVGRKSLGTFFYAVSFGVLIAWFWPLNLPHYAVIGLLIMTWGDGLAAIVGQRWGAHPYQVSGMQKSWEGSLTMAIAGSLICWLVLLSVQGAIWQTWLVALVVGLITTGLEAFSKLGIDNLTVPIAGAAIAFWLNQYLLIPA</sequence>
<feature type="transmembrane region" description="Helical" evidence="1">
    <location>
        <begin position="181"/>
        <end position="199"/>
    </location>
</feature>
<keyword evidence="1" id="KW-0472">Membrane</keyword>
<dbReference type="PANTHER" id="PTHR31303">
    <property type="entry name" value="CTP-DEPENDENT DIACYLGLYCEROL KINASE 1"/>
    <property type="match status" value="1"/>
</dbReference>
<feature type="transmembrane region" description="Helical" evidence="1">
    <location>
        <begin position="116"/>
        <end position="136"/>
    </location>
</feature>
<dbReference type="InterPro" id="IPR037997">
    <property type="entry name" value="Dgk1-like"/>
</dbReference>
<reference evidence="2 3" key="1">
    <citation type="submission" date="2024-10" db="EMBL/GenBank/DDBJ databases">
        <authorList>
            <person name="Ratan Roy A."/>
            <person name="Morales Sandoval P.H."/>
            <person name="De Los Santos Villalobos S."/>
            <person name="Chakraborty S."/>
            <person name="Mukherjee J."/>
        </authorList>
    </citation>
    <scope>NUCLEOTIDE SEQUENCE [LARGE SCALE GENOMIC DNA]</scope>
    <source>
        <strain evidence="2 3">S1</strain>
    </source>
</reference>
<keyword evidence="2" id="KW-0418">Kinase</keyword>
<comment type="caution">
    <text evidence="2">The sequence shown here is derived from an EMBL/GenBank/DDBJ whole genome shotgun (WGS) entry which is preliminary data.</text>
</comment>
<evidence type="ECO:0000313" key="3">
    <source>
        <dbReference type="Proteomes" id="UP001600165"/>
    </source>
</evidence>
<protein>
    <submittedName>
        <fullName evidence="2">Diacylglycerol/polyprenol kinase family protein</fullName>
        <ecNumber evidence="2">2.7.1.-</ecNumber>
    </submittedName>
</protein>
<evidence type="ECO:0000313" key="2">
    <source>
        <dbReference type="EMBL" id="MFE4104671.1"/>
    </source>
</evidence>
<keyword evidence="1" id="KW-1133">Transmembrane helix</keyword>
<keyword evidence="1" id="KW-0812">Transmembrane</keyword>
<feature type="transmembrane region" description="Helical" evidence="1">
    <location>
        <begin position="6"/>
        <end position="27"/>
    </location>
</feature>
<dbReference type="EMBL" id="JBHZOL010000001">
    <property type="protein sequence ID" value="MFE4104671.1"/>
    <property type="molecule type" value="Genomic_DNA"/>
</dbReference>
<evidence type="ECO:0000256" key="1">
    <source>
        <dbReference type="SAM" id="Phobius"/>
    </source>
</evidence>
<feature type="transmembrane region" description="Helical" evidence="1">
    <location>
        <begin position="157"/>
        <end position="175"/>
    </location>
</feature>
<keyword evidence="2" id="KW-0808">Transferase</keyword>
<gene>
    <name evidence="2" type="ORF">ACFVKH_00180</name>
</gene>
<dbReference type="RefSeq" id="WP_377960171.1">
    <property type="nucleotide sequence ID" value="NZ_JBHZOL010000001.1"/>
</dbReference>